<feature type="compositionally biased region" description="Basic and acidic residues" evidence="1">
    <location>
        <begin position="233"/>
        <end position="250"/>
    </location>
</feature>
<dbReference type="KEGG" id="slr:L21SP2_1333"/>
<feature type="transmembrane region" description="Helical" evidence="2">
    <location>
        <begin position="262"/>
        <end position="280"/>
    </location>
</feature>
<feature type="transmembrane region" description="Helical" evidence="2">
    <location>
        <begin position="345"/>
        <end position="365"/>
    </location>
</feature>
<keyword evidence="2" id="KW-1133">Transmembrane helix</keyword>
<dbReference type="eggNOG" id="COG4769">
    <property type="taxonomic scope" value="Bacteria"/>
</dbReference>
<feature type="transmembrane region" description="Helical" evidence="2">
    <location>
        <begin position="106"/>
        <end position="129"/>
    </location>
</feature>
<feature type="compositionally biased region" description="Low complexity" evidence="1">
    <location>
        <begin position="434"/>
        <end position="451"/>
    </location>
</feature>
<dbReference type="RefSeq" id="WP_024267656.1">
    <property type="nucleotide sequence ID" value="NC_023035.1"/>
</dbReference>
<feature type="region of interest" description="Disordered" evidence="1">
    <location>
        <begin position="421"/>
        <end position="451"/>
    </location>
</feature>
<sequence length="480" mass="52126">MKGDQSPAGGSPQGSGSGGSLPHGLPQGLIKGEAERTRRLKYIAMFAAFSMFAATLEYLFPRPVPFFRLGLANLPILLAFPLLDLPGLLMLTLLKVLGQGLVNGTLASYVFLLSLTGSFASFFLMYGLYRLLPGRLSYLGLSLAGALASNTVQSLFSVLVIFGQQAWVILPLFYGLGFAAGVVIGALAEVVSRRSRWFYLQYVRLGADQNELAGRSVHSSPSIPADSPEEEEGKIPDLSEYDERQSSETPRRRRRRAPLQRLLSTNAAFIAGLSVLPIYLLTTDPAARFIQVLILGILTRMAGKRLLYTYFIFLLASVTFFHALVPQGRVLTYIGGFAVTRGALLSGLGRGLTIIGFVFISLFSIRRDLKIPGTLGKLISATLRFFEHIYEFRKKARIGGLVARLDRVLFELSALPFQEDGEAAEARPGRQAEDSPASESPAASGPSASSGPSPWIQAAIIVMIDLLIALPLVFSDFLLF</sequence>
<protein>
    <recommendedName>
        <fullName evidence="5">Heptaprenyl diphosphate synthase component I</fullName>
    </recommendedName>
</protein>
<feature type="transmembrane region" description="Helical" evidence="2">
    <location>
        <begin position="455"/>
        <end position="474"/>
    </location>
</feature>
<dbReference type="STRING" id="1307761.L21SP2_1333"/>
<keyword evidence="4" id="KW-1185">Reference proteome</keyword>
<dbReference type="EMBL" id="CP006939">
    <property type="protein sequence ID" value="AHC14732.1"/>
    <property type="molecule type" value="Genomic_DNA"/>
</dbReference>
<feature type="compositionally biased region" description="Gly residues" evidence="1">
    <location>
        <begin position="11"/>
        <end position="21"/>
    </location>
</feature>
<evidence type="ECO:0000256" key="2">
    <source>
        <dbReference type="SAM" id="Phobius"/>
    </source>
</evidence>
<dbReference type="AlphaFoldDB" id="V5WFW9"/>
<evidence type="ECO:0008006" key="5">
    <source>
        <dbReference type="Google" id="ProtNLM"/>
    </source>
</evidence>
<reference evidence="3 4" key="1">
    <citation type="journal article" date="2015" name="Stand. Genomic Sci.">
        <title>Complete genome sequence and description of Salinispira pacifica gen. nov., sp. nov., a novel spirochaete isolated form a hypersaline microbial mat.</title>
        <authorList>
            <person name="Ben Hania W."/>
            <person name="Joseph M."/>
            <person name="Schumann P."/>
            <person name="Bunk B."/>
            <person name="Fiebig A."/>
            <person name="Sproer C."/>
            <person name="Klenk H.P."/>
            <person name="Fardeau M.L."/>
            <person name="Spring S."/>
        </authorList>
    </citation>
    <scope>NUCLEOTIDE SEQUENCE [LARGE SCALE GENOMIC DNA]</scope>
    <source>
        <strain evidence="3 4">L21-RPul-D2</strain>
    </source>
</reference>
<proteinExistence type="predicted"/>
<keyword evidence="2" id="KW-0812">Transmembrane</keyword>
<feature type="transmembrane region" description="Helical" evidence="2">
    <location>
        <begin position="168"/>
        <end position="191"/>
    </location>
</feature>
<organism evidence="3 4">
    <name type="scientific">Salinispira pacifica</name>
    <dbReference type="NCBI Taxonomy" id="1307761"/>
    <lineage>
        <taxon>Bacteria</taxon>
        <taxon>Pseudomonadati</taxon>
        <taxon>Spirochaetota</taxon>
        <taxon>Spirochaetia</taxon>
        <taxon>Spirochaetales</taxon>
        <taxon>Spirochaetaceae</taxon>
        <taxon>Salinispira</taxon>
    </lineage>
</organism>
<dbReference type="PATRIC" id="fig|1307761.3.peg.1326"/>
<feature type="region of interest" description="Disordered" evidence="1">
    <location>
        <begin position="214"/>
        <end position="255"/>
    </location>
</feature>
<feature type="transmembrane region" description="Helical" evidence="2">
    <location>
        <begin position="307"/>
        <end position="325"/>
    </location>
</feature>
<name>V5WFW9_9SPIO</name>
<feature type="region of interest" description="Disordered" evidence="1">
    <location>
        <begin position="1"/>
        <end position="22"/>
    </location>
</feature>
<accession>V5WFW9</accession>
<feature type="compositionally biased region" description="Basic and acidic residues" evidence="1">
    <location>
        <begin position="424"/>
        <end position="433"/>
    </location>
</feature>
<dbReference type="Proteomes" id="UP000018680">
    <property type="component" value="Chromosome"/>
</dbReference>
<evidence type="ECO:0000313" key="4">
    <source>
        <dbReference type="Proteomes" id="UP000018680"/>
    </source>
</evidence>
<dbReference type="Pfam" id="PF07456">
    <property type="entry name" value="Hpre_diP_synt_I"/>
    <property type="match status" value="1"/>
</dbReference>
<evidence type="ECO:0000313" key="3">
    <source>
        <dbReference type="EMBL" id="AHC14732.1"/>
    </source>
</evidence>
<feature type="transmembrane region" description="Helical" evidence="2">
    <location>
        <begin position="72"/>
        <end position="94"/>
    </location>
</feature>
<gene>
    <name evidence="3" type="ORF">L21SP2_1333</name>
</gene>
<dbReference type="InterPro" id="IPR010898">
    <property type="entry name" value="Hpre_diP_synth_I"/>
</dbReference>
<dbReference type="HOGENOM" id="CLU_044846_0_0_12"/>
<feature type="compositionally biased region" description="Low complexity" evidence="1">
    <location>
        <begin position="1"/>
        <end position="10"/>
    </location>
</feature>
<keyword evidence="2" id="KW-0472">Membrane</keyword>
<feature type="transmembrane region" description="Helical" evidence="2">
    <location>
        <begin position="42"/>
        <end position="60"/>
    </location>
</feature>
<dbReference type="Gene3D" id="1.10.1760.20">
    <property type="match status" value="1"/>
</dbReference>
<evidence type="ECO:0000256" key="1">
    <source>
        <dbReference type="SAM" id="MobiDB-lite"/>
    </source>
</evidence>